<proteinExistence type="predicted"/>
<name>A0A0N0IRS4_THESC</name>
<protein>
    <recommendedName>
        <fullName evidence="3">DUF11 domain-containing protein</fullName>
    </recommendedName>
</protein>
<evidence type="ECO:0008006" key="3">
    <source>
        <dbReference type="Google" id="ProtNLM"/>
    </source>
</evidence>
<sequence length="1829" mass="198979">MTRQGGTWKLLLGMVLWAVALFPWATAQSNLPQVELKATLVGTGLEWELDRLEVWLVPMAEEGRIALFSPGFDPEDYRSALKGKEELGDERYDRGQGEVKATYELYREGTLLRRVEFGVEPHREVELFLGKLVPGQVYRLVARFEGLGKNAFVLRAEGFKVYLDPQAYVVDMAPHGAGLTLRQLPGQQGTFVELLALRVPEDALPLSVRFYDEDGPEELRSQVALPNGTLEERPVSGDREWSSYTLRLPGLTRFLFTQPPTARQYSNALAFQVPGCLQAEAALPGGERGLRRQEGGFSLVPPGPRKVKVVDPEGNPLDLTPTLTPEGLATLTLPQGYRLLEVRTQGAVKTLEGGRVLFGCPGGEATYVVEIPPAQLRVRVLLALPTGERPGEGLLEVRGEAKRVEGEALFTLAPGTYPLALRVEGAKVEGPSQVTLAPGEKREVVFRLFPQVNLTLTPETQRQREGEVAQVVLEATTSYPGLLPGELSLELPEDLEALTPTRITGPLSKNRPLRLTVDLKGPKGTYVVKGRLQPHGLEASGQVEFFRQATFTLHKEALTPKVAQGEEARFRLTVVNRGDEAGWVILRDPGGAGLEGPKLEERIYLEAHTGKSYEVAFRATGEGLLLNRAELLSQQGEVLARAEASVEVLLPKPALARELPFQRYLPGEEVRHRLVVRNLGEAPMRYILEDTCPDFLEPREARFEGTLPPGGERVHTYTATVRFGPEAQGTCRATLHTSRGNPTAEASVARVLLSLKKEALPARVLEGNKAAFLLTVTNLADHAVRIRLLDTPPKGLSMEALDRELALEAGETRILELPVEAVPAGVWVNRASAFLGDSPVAFPAEATLAGLPLLIPERISEVRLPYQVQAAQGEELLLAFPLPPGAQYIPGSARHQELPLEDPLVYEQEGAQTLYWRLPFAQKGEVRFLLQHERALPPMGKPGLTLLSGGREVALEGRATLEEYRKAKPLATSRSGVIRQPQDGQVFRDRDAITVVLEAPLGPLTLKVNGQVVGQDRLGKAELDEGRGWQRLEYYGVPLAVGKNLLEVEGVAQDRVEVFRTGNPVRLRLSLLEGKADGRTPIRVRVEALDENGLPSGFGPVTVETDLEPLNPDAFLEISGYQILLKDGRAELLLKPLSAPREFTVRAEFNRIEAKERFFPGERREGLWLAQGSVGVALKEISQGLSLENLRLFGLARAYAEGPVLGGQGQLALDTAGGLAGKLTPERFPVTGAATEAKRPLTSDDPIAFRYDQAEFSIAYERAPLGAALPEATALRFATRGATRLEGFLGLLPRARVQERITPDGTSYYRLSQPPKPGTVSLILVEGARETRLSEGKDYVVDDLGSIQLSRPLFPTTPSLAPVYLLAEYAPVSAPRDLLTHGLGATYEEGGLRFGVSAAYLGSWRYGLEAGYAQGSDRLELSAGYTEGRFRLAFGADARLGAFRLQGDLRTEDIAQGLAALQGQARLAYEDGPLGVALEHTTPAQSALLLEYRPKPFTVGAGLGYMWNEAAWAFLGRAGYEEAGAKVLLTHSQAFGLSKAISRLEATLPLDPNLSLEAGLAYPWGEGLSGTLGLRQRLAGANLSLSYQLPTASGEGNRARFGVEAPLPLTDTLSLNLTAGLERNLNTGTGTAAFGLAARYKTETLSATLGGEVSLGQETKLVLKGGAAGSLDEENTLSVDGLYQVLPKPEGRFTVAYALFASQMNLLTYHRILLGNEPLLEGELISAYHQPGFQIRPGLAYRIKPQDPLANTYQFGLGANLYLTERFGLGGAGYYVFQPGTGQGRFVYSVEGSLRVLDGLWFNLGYSFGETLLQPEGLYLRLDFFGGSR</sequence>
<comment type="caution">
    <text evidence="1">The sequence shown here is derived from an EMBL/GenBank/DDBJ whole genome shotgun (WGS) entry which is preliminary data.</text>
</comment>
<dbReference type="Proteomes" id="UP000053099">
    <property type="component" value="Unassembled WGS sequence"/>
</dbReference>
<evidence type="ECO:0000313" key="2">
    <source>
        <dbReference type="Proteomes" id="UP000053099"/>
    </source>
</evidence>
<accession>A0A0N0IRS4</accession>
<dbReference type="PATRIC" id="fig|37636.3.peg.1491"/>
<organism evidence="1 2">
    <name type="scientific">Thermus scotoductus</name>
    <dbReference type="NCBI Taxonomy" id="37636"/>
    <lineage>
        <taxon>Bacteria</taxon>
        <taxon>Thermotogati</taxon>
        <taxon>Deinococcota</taxon>
        <taxon>Deinococci</taxon>
        <taxon>Thermales</taxon>
        <taxon>Thermaceae</taxon>
        <taxon>Thermus</taxon>
    </lineage>
</organism>
<reference evidence="1 2" key="1">
    <citation type="submission" date="2015-09" db="EMBL/GenBank/DDBJ databases">
        <title>Draft genome sequence of Thermus scotoductus strain K1 isolated from a geothermal spring in Nagorno-Karabakh, Armenia.</title>
        <authorList>
            <person name="Saghatelyan A."/>
            <person name="Poghosyan L."/>
            <person name="Panosyan H."/>
            <person name="Birkeland N.-K."/>
        </authorList>
    </citation>
    <scope>NUCLEOTIDE SEQUENCE [LARGE SCALE GENOMIC DNA]</scope>
    <source>
        <strain evidence="1 2">K1</strain>
    </source>
</reference>
<dbReference type="EMBL" id="LJJR01000004">
    <property type="protein sequence ID" value="KPD32916.1"/>
    <property type="molecule type" value="Genomic_DNA"/>
</dbReference>
<gene>
    <name evidence="1" type="ORF">AN926_01650</name>
</gene>
<evidence type="ECO:0000313" key="1">
    <source>
        <dbReference type="EMBL" id="KPD32916.1"/>
    </source>
</evidence>